<dbReference type="GO" id="GO:0005886">
    <property type="term" value="C:plasma membrane"/>
    <property type="evidence" value="ECO:0007669"/>
    <property type="project" value="TreeGrafter"/>
</dbReference>
<evidence type="ECO:0000259" key="6">
    <source>
        <dbReference type="PROSITE" id="PS51371"/>
    </source>
</evidence>
<comment type="caution">
    <text evidence="7">The sequence shown here is derived from an EMBL/GenBank/DDBJ whole genome shotgun (WGS) entry which is preliminary data.</text>
</comment>
<evidence type="ECO:0000256" key="4">
    <source>
        <dbReference type="PROSITE-ProRule" id="PRU00703"/>
    </source>
</evidence>
<dbReference type="PANTHER" id="PTHR22777:SF27">
    <property type="entry name" value="MAGNESIUM AND COBALT EFFLUX PROTEIN CORC"/>
    <property type="match status" value="1"/>
</dbReference>
<dbReference type="SUPFAM" id="SSF54631">
    <property type="entry name" value="CBS-domain pair"/>
    <property type="match status" value="1"/>
</dbReference>
<dbReference type="Gene3D" id="3.10.580.10">
    <property type="entry name" value="CBS-domain"/>
    <property type="match status" value="2"/>
</dbReference>
<gene>
    <name evidence="7" type="ORF">K1W69_12155</name>
</gene>
<dbReference type="InterPro" id="IPR036318">
    <property type="entry name" value="FAD-bd_PCMH-like_sf"/>
</dbReference>
<organism evidence="7 8">
    <name type="scientific">Flavimaribacter sediminis</name>
    <dbReference type="NCBI Taxonomy" id="2865987"/>
    <lineage>
        <taxon>Bacteria</taxon>
        <taxon>Pseudomonadati</taxon>
        <taxon>Pseudomonadota</taxon>
        <taxon>Alphaproteobacteria</taxon>
        <taxon>Hyphomicrobiales</taxon>
        <taxon>Rhizobiaceae</taxon>
        <taxon>Flavimaribacter</taxon>
    </lineage>
</organism>
<protein>
    <submittedName>
        <fullName evidence="7">Hemolysin family protein</fullName>
    </submittedName>
</protein>
<sequence length="395" mass="43351">MNQNKTTAAPSVAAETGDGSGDEPGSSRALVPLNLKPQLQPSLWSRLVRLIRGGMTQHPDEELNEALGASGAGATFRPEERAMLDNILKLRVLRVEDVMVPRADIRSVDQSVTLGELLEIFEESGHSRMPVYGDSLDDPRGMVHIRDFLAHITKQARGRRRSPASNGAAAKADNGGAASTRERPRKVEKFDLARVDLNKTVHEAGLVRDVLFVPPSMLASDLMQKMQATRTQMALVIDEYGGTDGLVSLEDIVETVVGDIEDEHDDEAEMISRQSEDVFIADAKAELDDIAEVIGGDFDVGDKGEEVDTLGGLIFSILGRIPARGEVVKALPHFEFHVLEADPRRIRRVRIVRQRVAERRRRPVPVKVEADNSNDPVPPQPAEHPAEAQESELSR</sequence>
<accession>A0AAE3D1H4</accession>
<feature type="domain" description="CBS" evidence="6">
    <location>
        <begin position="99"/>
        <end position="159"/>
    </location>
</feature>
<dbReference type="Pfam" id="PF00571">
    <property type="entry name" value="CBS"/>
    <property type="match status" value="2"/>
</dbReference>
<feature type="compositionally biased region" description="Basic and acidic residues" evidence="5">
    <location>
        <begin position="384"/>
        <end position="395"/>
    </location>
</feature>
<evidence type="ECO:0000256" key="5">
    <source>
        <dbReference type="SAM" id="MobiDB-lite"/>
    </source>
</evidence>
<dbReference type="InterPro" id="IPR046342">
    <property type="entry name" value="CBS_dom_sf"/>
</dbReference>
<dbReference type="RefSeq" id="WP_220228611.1">
    <property type="nucleotide sequence ID" value="NZ_JAICBX010000002.1"/>
</dbReference>
<dbReference type="Pfam" id="PF03471">
    <property type="entry name" value="CorC_HlyC"/>
    <property type="match status" value="1"/>
</dbReference>
<dbReference type="InterPro" id="IPR016169">
    <property type="entry name" value="FAD-bd_PCMH_sub2"/>
</dbReference>
<dbReference type="Proteomes" id="UP001196509">
    <property type="component" value="Unassembled WGS sequence"/>
</dbReference>
<feature type="region of interest" description="Disordered" evidence="5">
    <location>
        <begin position="1"/>
        <end position="32"/>
    </location>
</feature>
<evidence type="ECO:0000313" key="8">
    <source>
        <dbReference type="Proteomes" id="UP001196509"/>
    </source>
</evidence>
<evidence type="ECO:0000256" key="2">
    <source>
        <dbReference type="ARBA" id="ARBA00022737"/>
    </source>
</evidence>
<comment type="similarity">
    <text evidence="1">Belongs to the UPF0053 family. Hemolysin C subfamily.</text>
</comment>
<evidence type="ECO:0000313" key="7">
    <source>
        <dbReference type="EMBL" id="MBW8637941.1"/>
    </source>
</evidence>
<feature type="domain" description="CBS" evidence="6">
    <location>
        <begin position="206"/>
        <end position="267"/>
    </location>
</feature>
<proteinExistence type="inferred from homology"/>
<dbReference type="SMART" id="SM00116">
    <property type="entry name" value="CBS"/>
    <property type="match status" value="2"/>
</dbReference>
<feature type="compositionally biased region" description="Low complexity" evidence="5">
    <location>
        <begin position="164"/>
        <end position="179"/>
    </location>
</feature>
<dbReference type="InterPro" id="IPR044751">
    <property type="entry name" value="Ion_transp-like_CBS"/>
</dbReference>
<feature type="region of interest" description="Disordered" evidence="5">
    <location>
        <begin position="359"/>
        <end position="395"/>
    </location>
</feature>
<reference evidence="7" key="1">
    <citation type="submission" date="2021-08" db="EMBL/GenBank/DDBJ databases">
        <title>Hoeflea bacterium WL0058 sp. nov., isolated from the sediment.</title>
        <authorList>
            <person name="Wang L."/>
            <person name="Zhang D."/>
        </authorList>
    </citation>
    <scope>NUCLEOTIDE SEQUENCE</scope>
    <source>
        <strain evidence="7">WL0058</strain>
    </source>
</reference>
<keyword evidence="2" id="KW-0677">Repeat</keyword>
<dbReference type="SMART" id="SM01091">
    <property type="entry name" value="CorC_HlyC"/>
    <property type="match status" value="1"/>
</dbReference>
<dbReference type="AlphaFoldDB" id="A0AAE3D1H4"/>
<feature type="region of interest" description="Disordered" evidence="5">
    <location>
        <begin position="155"/>
        <end position="185"/>
    </location>
</feature>
<evidence type="ECO:0000256" key="1">
    <source>
        <dbReference type="ARBA" id="ARBA00006446"/>
    </source>
</evidence>
<keyword evidence="8" id="KW-1185">Reference proteome</keyword>
<dbReference type="PANTHER" id="PTHR22777">
    <property type="entry name" value="HEMOLYSIN-RELATED"/>
    <property type="match status" value="1"/>
</dbReference>
<dbReference type="Gene3D" id="3.30.465.10">
    <property type="match status" value="1"/>
</dbReference>
<dbReference type="PROSITE" id="PS51371">
    <property type="entry name" value="CBS"/>
    <property type="match status" value="2"/>
</dbReference>
<evidence type="ECO:0000256" key="3">
    <source>
        <dbReference type="ARBA" id="ARBA00023122"/>
    </source>
</evidence>
<keyword evidence="3 4" id="KW-0129">CBS domain</keyword>
<name>A0AAE3D1H4_9HYPH</name>
<dbReference type="InterPro" id="IPR005170">
    <property type="entry name" value="Transptr-assoc_dom"/>
</dbReference>
<dbReference type="CDD" id="cd04590">
    <property type="entry name" value="CBS_pair_CorC_HlyC_assoc"/>
    <property type="match status" value="1"/>
</dbReference>
<dbReference type="GO" id="GO:0050660">
    <property type="term" value="F:flavin adenine dinucleotide binding"/>
    <property type="evidence" value="ECO:0007669"/>
    <property type="project" value="InterPro"/>
</dbReference>
<dbReference type="InterPro" id="IPR000644">
    <property type="entry name" value="CBS_dom"/>
</dbReference>
<dbReference type="SUPFAM" id="SSF56176">
    <property type="entry name" value="FAD-binding/transporter-associated domain-like"/>
    <property type="match status" value="1"/>
</dbReference>
<dbReference type="EMBL" id="JAICBX010000002">
    <property type="protein sequence ID" value="MBW8637941.1"/>
    <property type="molecule type" value="Genomic_DNA"/>
</dbReference>